<organism evidence="1">
    <name type="scientific">freshwater metagenome</name>
    <dbReference type="NCBI Taxonomy" id="449393"/>
    <lineage>
        <taxon>unclassified sequences</taxon>
        <taxon>metagenomes</taxon>
        <taxon>ecological metagenomes</taxon>
    </lineage>
</organism>
<accession>A0A6J7J5T5</accession>
<dbReference type="SUPFAM" id="SSF75304">
    <property type="entry name" value="Amidase signature (AS) enzymes"/>
    <property type="match status" value="1"/>
</dbReference>
<dbReference type="EMBL" id="CAFBNG010000072">
    <property type="protein sequence ID" value="CAB4938718.1"/>
    <property type="molecule type" value="Genomic_DNA"/>
</dbReference>
<gene>
    <name evidence="1" type="ORF">UFOPK3774_00503</name>
</gene>
<sequence length="65" mass="6557">MAGIGGMSLPCGLAPEDGLPVGFQIMAPAMQDQRMYSVGAALEAALLSKWGAPLLSQIPALAGSK</sequence>
<evidence type="ECO:0000313" key="1">
    <source>
        <dbReference type="EMBL" id="CAB4938718.1"/>
    </source>
</evidence>
<dbReference type="Gene3D" id="3.90.1300.10">
    <property type="entry name" value="Amidase signature (AS) domain"/>
    <property type="match status" value="1"/>
</dbReference>
<dbReference type="InterPro" id="IPR036928">
    <property type="entry name" value="AS_sf"/>
</dbReference>
<protein>
    <submittedName>
        <fullName evidence="1">Unannotated protein</fullName>
    </submittedName>
</protein>
<reference evidence="1" key="1">
    <citation type="submission" date="2020-05" db="EMBL/GenBank/DDBJ databases">
        <authorList>
            <person name="Chiriac C."/>
            <person name="Salcher M."/>
            <person name="Ghai R."/>
            <person name="Kavagutti S V."/>
        </authorList>
    </citation>
    <scope>NUCLEOTIDE SEQUENCE</scope>
</reference>
<name>A0A6J7J5T5_9ZZZZ</name>
<proteinExistence type="predicted"/>
<dbReference type="AlphaFoldDB" id="A0A6J7J5T5"/>